<feature type="transmembrane region" description="Helical" evidence="1">
    <location>
        <begin position="95"/>
        <end position="115"/>
    </location>
</feature>
<dbReference type="SUPFAM" id="SSF55073">
    <property type="entry name" value="Nucleotide cyclase"/>
    <property type="match status" value="1"/>
</dbReference>
<dbReference type="InterPro" id="IPR052155">
    <property type="entry name" value="Biofilm_reg_signaling"/>
</dbReference>
<dbReference type="InterPro" id="IPR001633">
    <property type="entry name" value="EAL_dom"/>
</dbReference>
<gene>
    <name evidence="4" type="ordered locus">KKY_2087</name>
</gene>
<dbReference type="AlphaFoldDB" id="G4RGQ8"/>
<keyword evidence="5" id="KW-1185">Reference proteome</keyword>
<evidence type="ECO:0000313" key="5">
    <source>
        <dbReference type="Proteomes" id="UP000008850"/>
    </source>
</evidence>
<dbReference type="InterPro" id="IPR035965">
    <property type="entry name" value="PAS-like_dom_sf"/>
</dbReference>
<organism evidence="4 5">
    <name type="scientific">Pelagibacterium halotolerans (strain DSM 22347 / JCM 15775 / CGMCC 1.7692 / B2)</name>
    <dbReference type="NCBI Taxonomy" id="1082931"/>
    <lineage>
        <taxon>Bacteria</taxon>
        <taxon>Pseudomonadati</taxon>
        <taxon>Pseudomonadota</taxon>
        <taxon>Alphaproteobacteria</taxon>
        <taxon>Hyphomicrobiales</taxon>
        <taxon>Devosiaceae</taxon>
        <taxon>Pelagibacterium</taxon>
    </lineage>
</organism>
<proteinExistence type="predicted"/>
<feature type="transmembrane region" description="Helical" evidence="1">
    <location>
        <begin position="121"/>
        <end position="140"/>
    </location>
</feature>
<dbReference type="InterPro" id="IPR000160">
    <property type="entry name" value="GGDEF_dom"/>
</dbReference>
<dbReference type="PROSITE" id="PS50883">
    <property type="entry name" value="EAL"/>
    <property type="match status" value="1"/>
</dbReference>
<evidence type="ECO:0000259" key="2">
    <source>
        <dbReference type="PROSITE" id="PS50883"/>
    </source>
</evidence>
<dbReference type="SMART" id="SM00267">
    <property type="entry name" value="GGDEF"/>
    <property type="match status" value="1"/>
</dbReference>
<dbReference type="InterPro" id="IPR035919">
    <property type="entry name" value="EAL_sf"/>
</dbReference>
<dbReference type="Pfam" id="PF12860">
    <property type="entry name" value="PAS_7"/>
    <property type="match status" value="1"/>
</dbReference>
<dbReference type="CDD" id="cd01948">
    <property type="entry name" value="EAL"/>
    <property type="match status" value="1"/>
</dbReference>
<dbReference type="SMART" id="SM00052">
    <property type="entry name" value="EAL"/>
    <property type="match status" value="1"/>
</dbReference>
<dbReference type="PATRIC" id="fig|1082931.4.peg.2056"/>
<dbReference type="STRING" id="1082931.KKY_2087"/>
<keyword evidence="1" id="KW-1133">Transmembrane helix</keyword>
<sequence length="820" mass="90163">MGKGSPENAPNLPAEVYISSVSALYRDRRSLFSGTASAIAASLVTGWISGIIWLALCAVPLALTGFVRWLDMNAYERSTSGTQTVADTRRWERRYIVGSSTFAVLLSLWCFLAFALSSDPAVHLVSFAVCLAYMIGITGRNYSSDQLVTFTTACAAIPMILGLLLHLEAAYLFLALVLVPFFLSVRTIATRLRFTLFDAVVASHDLRALATHFDTAVNNMPHGLCMFDNEHRLVVFNDRFTSLLNLDARATWKGQEVVSLLETALEANGVLPGAREAVFAAFREWSGADGSGALILDATGYRILQLTFQPIEAGGFVLLIEDITEKRKAEARIEHLARYDALTGLPNRSHFQEQFEAVIGRGRPCALLFIDLDQFKVVNDTLGHPCGDALLCLVADRLRKVMKSSDIIARLGGDEFVVLRELKGPADEASLVAQRIVRTLSEAFTVDGHQFVIGASIGIALTPRDGTTFEQMLKCADLALYSAKSDGRGVWRFFEPEMDARVQARRAMEIDIRNALDNGNFEVFFQPIVNLRSGRSVVCEALARWRHPERGLISPEEFIPVAEETNLIIELGGHILREACRQCASWPGDVRVAVNISPVQFRRGDVIAAVVSALEGAGLPAHRLEIEITESLLLENTAAVRSTLEKLRELGVRISLDDFGTGYASLSYLHHFPLDKVKIDRSFLQDVEVSSRSRRLLAGVANLSSELGMSVVVEGVETSKQLALLMEQPGVRLPKSPVFLPLAGSISRKWPEVTTCGRCSAGNREKPACDWKAGACLDKPPRAPMRPDRIAPCHRSRQDRRTAMATCSIDRAETIFPCRS</sequence>
<dbReference type="PROSITE" id="PS50887">
    <property type="entry name" value="GGDEF"/>
    <property type="match status" value="1"/>
</dbReference>
<dbReference type="Gene3D" id="3.30.70.270">
    <property type="match status" value="1"/>
</dbReference>
<dbReference type="InterPro" id="IPR029787">
    <property type="entry name" value="Nucleotide_cyclase"/>
</dbReference>
<dbReference type="SUPFAM" id="SSF55785">
    <property type="entry name" value="PYP-like sensor domain (PAS domain)"/>
    <property type="match status" value="1"/>
</dbReference>
<accession>G4RGQ8</accession>
<dbReference type="SUPFAM" id="SSF141868">
    <property type="entry name" value="EAL domain-like"/>
    <property type="match status" value="1"/>
</dbReference>
<keyword evidence="1" id="KW-0472">Membrane</keyword>
<evidence type="ECO:0000256" key="1">
    <source>
        <dbReference type="SAM" id="Phobius"/>
    </source>
</evidence>
<name>G4RGQ8_PELHB</name>
<dbReference type="Proteomes" id="UP000008850">
    <property type="component" value="Chromosome"/>
</dbReference>
<evidence type="ECO:0000259" key="3">
    <source>
        <dbReference type="PROSITE" id="PS50887"/>
    </source>
</evidence>
<dbReference type="EMBL" id="CP003075">
    <property type="protein sequence ID" value="AEQ52097.1"/>
    <property type="molecule type" value="Genomic_DNA"/>
</dbReference>
<dbReference type="eggNOG" id="COG5001">
    <property type="taxonomic scope" value="Bacteria"/>
</dbReference>
<dbReference type="PANTHER" id="PTHR44757:SF2">
    <property type="entry name" value="BIOFILM ARCHITECTURE MAINTENANCE PROTEIN MBAA"/>
    <property type="match status" value="1"/>
</dbReference>
<dbReference type="NCBIfam" id="TIGR00254">
    <property type="entry name" value="GGDEF"/>
    <property type="match status" value="1"/>
</dbReference>
<dbReference type="CDD" id="cd01949">
    <property type="entry name" value="GGDEF"/>
    <property type="match status" value="1"/>
</dbReference>
<dbReference type="HOGENOM" id="CLU_000445_70_49_5"/>
<reference evidence="4 5" key="1">
    <citation type="journal article" date="2012" name="J. Bacteriol.">
        <title>Complete genome sequence of Pelagibacterium halotolerans B2T.</title>
        <authorList>
            <person name="Huo Y.Y."/>
            <person name="Cheng H."/>
            <person name="Han X.F."/>
            <person name="Jiang X.W."/>
            <person name="Sun C."/>
            <person name="Zhang X.Q."/>
            <person name="Zhu X.F."/>
            <person name="Liu Y.F."/>
            <person name="Li P.F."/>
            <person name="Ni P.X."/>
            <person name="Wu M."/>
        </authorList>
    </citation>
    <scope>NUCLEOTIDE SEQUENCE [LARGE SCALE GENOMIC DNA]</scope>
    <source>
        <strain evidence="5">DSM 22347 / JCM 15775 / CGMCC 1.7692 / B2</strain>
    </source>
</reference>
<feature type="domain" description="GGDEF" evidence="3">
    <location>
        <begin position="363"/>
        <end position="496"/>
    </location>
</feature>
<dbReference type="Pfam" id="PF00563">
    <property type="entry name" value="EAL"/>
    <property type="match status" value="1"/>
</dbReference>
<dbReference type="Gene3D" id="3.30.450.20">
    <property type="entry name" value="PAS domain"/>
    <property type="match status" value="1"/>
</dbReference>
<dbReference type="PANTHER" id="PTHR44757">
    <property type="entry name" value="DIGUANYLATE CYCLASE DGCP"/>
    <property type="match status" value="1"/>
</dbReference>
<evidence type="ECO:0000313" key="4">
    <source>
        <dbReference type="EMBL" id="AEQ52097.1"/>
    </source>
</evidence>
<dbReference type="Pfam" id="PF00990">
    <property type="entry name" value="GGDEF"/>
    <property type="match status" value="1"/>
</dbReference>
<dbReference type="KEGG" id="phl:KKY_2087"/>
<dbReference type="InterPro" id="IPR043128">
    <property type="entry name" value="Rev_trsase/Diguanyl_cyclase"/>
</dbReference>
<keyword evidence="1" id="KW-0812">Transmembrane</keyword>
<feature type="domain" description="EAL" evidence="2">
    <location>
        <begin position="505"/>
        <end position="755"/>
    </location>
</feature>
<protein>
    <submittedName>
        <fullName evidence="4">Diguanylate cyclase/phosphodiesterase (GGDEF &amp; EAL domains) with PAS/PAC sensor(S)</fullName>
    </submittedName>
</protein>
<feature type="transmembrane region" description="Helical" evidence="1">
    <location>
        <begin position="38"/>
        <end position="63"/>
    </location>
</feature>
<feature type="transmembrane region" description="Helical" evidence="1">
    <location>
        <begin position="171"/>
        <end position="189"/>
    </location>
</feature>
<dbReference type="Gene3D" id="3.20.20.450">
    <property type="entry name" value="EAL domain"/>
    <property type="match status" value="1"/>
</dbReference>